<feature type="domain" description="GAF" evidence="3">
    <location>
        <begin position="260"/>
        <end position="413"/>
    </location>
</feature>
<sequence>MRKYILLYVLAIVGIFVQFGFLGVAGNIIFKLLIFSGVSYFLYDIWKATGNRERETLPESPRETDVRPDSQADTGRSRTIFEKLSLHTVLEQDNDALRFVLNEFSVIWNLILPNNGYLYLYNGRGSIKLLHKKQLSYIATHDDRQPEMLFNLLDQGKDVLIEKDIQPAANLLPFYKDDEYKPRSLLAIKSTVAEQDYLYFIFDSKTPNAFNSEDIPLLETINGNIITALRKFLQINGIAAALAGEKSLLDIANTLNGAQDFEECVETMSTVLVNRFEASKLTIAFIEERGGNAATAVIKKAVGIDDPFKKGYEFSLEDGLNGWVISKNKPYLIDNIDKGEYFIPRFTKEEKTNYDIKSFLSVPIQLNGNAVGLITLEDITINKYSEADKNQLQDFSRIFSYAVKRFLKINTKNGG</sequence>
<keyword evidence="2" id="KW-0472">Membrane</keyword>
<comment type="caution">
    <text evidence="4">The sequence shown here is derived from an EMBL/GenBank/DDBJ whole genome shotgun (WGS) entry which is preliminary data.</text>
</comment>
<dbReference type="SUPFAM" id="SSF55781">
    <property type="entry name" value="GAF domain-like"/>
    <property type="match status" value="1"/>
</dbReference>
<dbReference type="Proteomes" id="UP000885779">
    <property type="component" value="Unassembled WGS sequence"/>
</dbReference>
<feature type="transmembrane region" description="Helical" evidence="2">
    <location>
        <begin position="5"/>
        <end position="22"/>
    </location>
</feature>
<dbReference type="EMBL" id="DRQG01000072">
    <property type="protein sequence ID" value="HGY55568.1"/>
    <property type="molecule type" value="Genomic_DNA"/>
</dbReference>
<feature type="region of interest" description="Disordered" evidence="1">
    <location>
        <begin position="54"/>
        <end position="73"/>
    </location>
</feature>
<keyword evidence="2" id="KW-1133">Transmembrane helix</keyword>
<dbReference type="InterPro" id="IPR003018">
    <property type="entry name" value="GAF"/>
</dbReference>
<organism evidence="4">
    <name type="scientific">Caldithrix abyssi</name>
    <dbReference type="NCBI Taxonomy" id="187145"/>
    <lineage>
        <taxon>Bacteria</taxon>
        <taxon>Pseudomonadati</taxon>
        <taxon>Calditrichota</taxon>
        <taxon>Calditrichia</taxon>
        <taxon>Calditrichales</taxon>
        <taxon>Calditrichaceae</taxon>
        <taxon>Caldithrix</taxon>
    </lineage>
</organism>
<reference evidence="4" key="1">
    <citation type="journal article" date="2020" name="mSystems">
        <title>Genome- and Community-Level Interaction Insights into Carbon Utilization and Element Cycling Functions of Hydrothermarchaeota in Hydrothermal Sediment.</title>
        <authorList>
            <person name="Zhou Z."/>
            <person name="Liu Y."/>
            <person name="Xu W."/>
            <person name="Pan J."/>
            <person name="Luo Z.H."/>
            <person name="Li M."/>
        </authorList>
    </citation>
    <scope>NUCLEOTIDE SEQUENCE [LARGE SCALE GENOMIC DNA]</scope>
    <source>
        <strain evidence="4">HyVt-577</strain>
    </source>
</reference>
<evidence type="ECO:0000256" key="2">
    <source>
        <dbReference type="SAM" id="Phobius"/>
    </source>
</evidence>
<evidence type="ECO:0000256" key="1">
    <source>
        <dbReference type="SAM" id="MobiDB-lite"/>
    </source>
</evidence>
<accession>A0A7V4U0D8</accession>
<evidence type="ECO:0000313" key="4">
    <source>
        <dbReference type="EMBL" id="HGY55568.1"/>
    </source>
</evidence>
<proteinExistence type="predicted"/>
<evidence type="ECO:0000259" key="3">
    <source>
        <dbReference type="SMART" id="SM00065"/>
    </source>
</evidence>
<name>A0A7V4U0D8_CALAY</name>
<dbReference type="InterPro" id="IPR029016">
    <property type="entry name" value="GAF-like_dom_sf"/>
</dbReference>
<gene>
    <name evidence="4" type="ORF">ENK44_07710</name>
</gene>
<dbReference type="AlphaFoldDB" id="A0A7V4U0D8"/>
<keyword evidence="2" id="KW-0812">Transmembrane</keyword>
<dbReference type="Pfam" id="PF01590">
    <property type="entry name" value="GAF"/>
    <property type="match status" value="1"/>
</dbReference>
<protein>
    <submittedName>
        <fullName evidence="4">GAF domain-containing protein</fullName>
    </submittedName>
</protein>
<dbReference type="Gene3D" id="3.30.450.40">
    <property type="match status" value="1"/>
</dbReference>
<dbReference type="SMART" id="SM00065">
    <property type="entry name" value="GAF"/>
    <property type="match status" value="1"/>
</dbReference>